<dbReference type="PANTHER" id="PTHR33373">
    <property type="entry name" value="OS07G0479600 PROTEIN"/>
    <property type="match status" value="1"/>
</dbReference>
<accession>A0AAF0RAE2</accession>
<organism evidence="2 3">
    <name type="scientific">Solanum verrucosum</name>
    <dbReference type="NCBI Taxonomy" id="315347"/>
    <lineage>
        <taxon>Eukaryota</taxon>
        <taxon>Viridiplantae</taxon>
        <taxon>Streptophyta</taxon>
        <taxon>Embryophyta</taxon>
        <taxon>Tracheophyta</taxon>
        <taxon>Spermatophyta</taxon>
        <taxon>Magnoliopsida</taxon>
        <taxon>eudicotyledons</taxon>
        <taxon>Gunneridae</taxon>
        <taxon>Pentapetalae</taxon>
        <taxon>asterids</taxon>
        <taxon>lamiids</taxon>
        <taxon>Solanales</taxon>
        <taxon>Solanaceae</taxon>
        <taxon>Solanoideae</taxon>
        <taxon>Solaneae</taxon>
        <taxon>Solanum</taxon>
    </lineage>
</organism>
<dbReference type="Pfam" id="PF13259">
    <property type="entry name" value="clamp_Gag1-like"/>
    <property type="match status" value="2"/>
</dbReference>
<evidence type="ECO:0000313" key="3">
    <source>
        <dbReference type="Proteomes" id="UP001234989"/>
    </source>
</evidence>
<dbReference type="PANTHER" id="PTHR33373:SF14">
    <property type="entry name" value="DUF4050 DOMAIN-CONTAINING PROTEIN"/>
    <property type="match status" value="1"/>
</dbReference>
<gene>
    <name evidence="2" type="ORF">MTR67_030092</name>
</gene>
<dbReference type="AlphaFoldDB" id="A0AAF0RAE2"/>
<dbReference type="EMBL" id="CP133618">
    <property type="protein sequence ID" value="WMV36707.1"/>
    <property type="molecule type" value="Genomic_DNA"/>
</dbReference>
<name>A0AAF0RAE2_SOLVR</name>
<dbReference type="InterPro" id="IPR025124">
    <property type="entry name" value="Gag1-like_clamp"/>
</dbReference>
<protein>
    <recommendedName>
        <fullName evidence="1">Gag1-like clamp domain-containing protein</fullName>
    </recommendedName>
</protein>
<reference evidence="2" key="1">
    <citation type="submission" date="2023-08" db="EMBL/GenBank/DDBJ databases">
        <title>A de novo genome assembly of Solanum verrucosum Schlechtendal, a Mexican diploid species geographically isolated from the other diploid A-genome species in potato relatives.</title>
        <authorList>
            <person name="Hosaka K."/>
        </authorList>
    </citation>
    <scope>NUCLEOTIDE SEQUENCE</scope>
    <source>
        <tissue evidence="2">Young leaves</tissue>
    </source>
</reference>
<keyword evidence="3" id="KW-1185">Reference proteome</keyword>
<sequence length="231" mass="26188">MAYPYLRGREVVYYRPSPTRMSIVVNMELPMDNIENVFCGNSALLISYPYFGAKKGAVYILLPCVVYANKPEFEQSRGCFGCCAKSQPVIAVDEPSKGLRIQGKLVRKPSMSDDFWSTSTCDLEVSTVQSHRSMSSISISNQSLSQQSGTGNASNNNEFINHGYLLWNQTRLQWLASKNPENRRVVEEPMLNWNVSYDSLFGTNKRFPQPIPLSDMVDFLADIWEHEGLYD</sequence>
<proteinExistence type="predicted"/>
<feature type="domain" description="Gag1-like clamp" evidence="1">
    <location>
        <begin position="191"/>
        <end position="231"/>
    </location>
</feature>
<feature type="domain" description="Gag1-like clamp" evidence="1">
    <location>
        <begin position="120"/>
        <end position="186"/>
    </location>
</feature>
<evidence type="ECO:0000313" key="2">
    <source>
        <dbReference type="EMBL" id="WMV36707.1"/>
    </source>
</evidence>
<evidence type="ECO:0000259" key="1">
    <source>
        <dbReference type="Pfam" id="PF13259"/>
    </source>
</evidence>
<dbReference type="Proteomes" id="UP001234989">
    <property type="component" value="Chromosome 7"/>
</dbReference>